<protein>
    <submittedName>
        <fullName evidence="1">Uncharacterized protein</fullName>
    </submittedName>
</protein>
<accession>B3R9K2</accession>
<organism evidence="1 2">
    <name type="scientific">Cupriavidus taiwanensis (strain DSM 17343 / BCRC 17206 / CCUG 44338 / CIP 107171 / LMG 19424 / R1)</name>
    <name type="common">Ralstonia taiwanensis (strain LMG 19424)</name>
    <dbReference type="NCBI Taxonomy" id="977880"/>
    <lineage>
        <taxon>Bacteria</taxon>
        <taxon>Pseudomonadati</taxon>
        <taxon>Pseudomonadota</taxon>
        <taxon>Betaproteobacteria</taxon>
        <taxon>Burkholderiales</taxon>
        <taxon>Burkholderiaceae</taxon>
        <taxon>Cupriavidus</taxon>
    </lineage>
</organism>
<dbReference type="BioCyc" id="CTAI977880:RALTA_RS20335-MONOMER"/>
<sequence>MLTAAQYAQAHSLQNEFRANTNYEAREVIHNHLDRLLDPAVAAARKPTTDRPTIEGWIEKLPLGYHRAMLRMEVYNRWPPAPTVYPKEQAEAPRVVHKPAPVAKPKPASAAAEPVSFAEGLAAAINSRFNDA</sequence>
<dbReference type="Proteomes" id="UP000001692">
    <property type="component" value="Chromosome 2"/>
</dbReference>
<reference evidence="1 2" key="1">
    <citation type="journal article" date="2008" name="Genome Res.">
        <title>Genome sequence of the beta-rhizobium Cupriavidus taiwanensis and comparative genomics of rhizobia.</title>
        <authorList>
            <person name="Amadou C."/>
            <person name="Pascal G."/>
            <person name="Mangenot S."/>
            <person name="Glew M."/>
            <person name="Bontemps C."/>
            <person name="Capela D."/>
            <person name="Carrere S."/>
            <person name="Cruveiller S."/>
            <person name="Dossat C."/>
            <person name="Lajus A."/>
            <person name="Marchetti M."/>
            <person name="Poinsot V."/>
            <person name="Rouy Z."/>
            <person name="Servin B."/>
            <person name="Saad M."/>
            <person name="Schenowitz C."/>
            <person name="Barbe V."/>
            <person name="Batut J."/>
            <person name="Medigue C."/>
            <person name="Masson-Boivin C."/>
        </authorList>
    </citation>
    <scope>NUCLEOTIDE SEQUENCE [LARGE SCALE GENOMIC DNA]</scope>
    <source>
        <strain evidence="2">DSM 17343 / BCRC 17206 / CCUG 44338 / CIP 107171 / LMG 19424 / R1</strain>
    </source>
</reference>
<keyword evidence="2" id="KW-1185">Reference proteome</keyword>
<gene>
    <name evidence="1" type="ordered locus">RALTA_B0966</name>
</gene>
<dbReference type="GeneID" id="29764644"/>
<dbReference type="KEGG" id="cti:RALTA_B0966"/>
<dbReference type="HOGENOM" id="CLU_1913562_0_0_4"/>
<proteinExistence type="predicted"/>
<name>B3R9K2_CUPTR</name>
<evidence type="ECO:0000313" key="2">
    <source>
        <dbReference type="Proteomes" id="UP000001692"/>
    </source>
</evidence>
<dbReference type="EMBL" id="CU633750">
    <property type="protein sequence ID" value="CAQ71577.1"/>
    <property type="molecule type" value="Genomic_DNA"/>
</dbReference>
<dbReference type="RefSeq" id="WP_012355797.1">
    <property type="nucleotide sequence ID" value="NC_010530.1"/>
</dbReference>
<dbReference type="AlphaFoldDB" id="B3R9K2"/>
<evidence type="ECO:0000313" key="1">
    <source>
        <dbReference type="EMBL" id="CAQ71577.1"/>
    </source>
</evidence>